<keyword evidence="2" id="KW-0812">Transmembrane</keyword>
<accession>A0A3B4A5P1</accession>
<name>A0A3B4A5P1_9GOBI</name>
<feature type="transmembrane region" description="Helical" evidence="2">
    <location>
        <begin position="12"/>
        <end position="35"/>
    </location>
</feature>
<dbReference type="AlphaFoldDB" id="A0A3B4A5P1"/>
<protein>
    <submittedName>
        <fullName evidence="3">Uncharacterized protein</fullName>
    </submittedName>
</protein>
<feature type="region of interest" description="Disordered" evidence="1">
    <location>
        <begin position="63"/>
        <end position="83"/>
    </location>
</feature>
<evidence type="ECO:0000313" key="4">
    <source>
        <dbReference type="Proteomes" id="UP000261520"/>
    </source>
</evidence>
<keyword evidence="2" id="KW-0472">Membrane</keyword>
<reference evidence="3" key="2">
    <citation type="submission" date="2025-09" db="UniProtKB">
        <authorList>
            <consortium name="Ensembl"/>
        </authorList>
    </citation>
    <scope>IDENTIFICATION</scope>
</reference>
<evidence type="ECO:0000256" key="1">
    <source>
        <dbReference type="SAM" id="MobiDB-lite"/>
    </source>
</evidence>
<proteinExistence type="predicted"/>
<dbReference type="Proteomes" id="UP000261520">
    <property type="component" value="Unplaced"/>
</dbReference>
<keyword evidence="4" id="KW-1185">Reference proteome</keyword>
<evidence type="ECO:0000256" key="2">
    <source>
        <dbReference type="SAM" id="Phobius"/>
    </source>
</evidence>
<evidence type="ECO:0000313" key="3">
    <source>
        <dbReference type="Ensembl" id="ENSPMGP00000012045.1"/>
    </source>
</evidence>
<keyword evidence="2" id="KW-1133">Transmembrane helix</keyword>
<reference evidence="3" key="1">
    <citation type="submission" date="2025-08" db="UniProtKB">
        <authorList>
            <consortium name="Ensembl"/>
        </authorList>
    </citation>
    <scope>IDENTIFICATION</scope>
</reference>
<organism evidence="3 4">
    <name type="scientific">Periophthalmus magnuspinnatus</name>
    <dbReference type="NCBI Taxonomy" id="409849"/>
    <lineage>
        <taxon>Eukaryota</taxon>
        <taxon>Metazoa</taxon>
        <taxon>Chordata</taxon>
        <taxon>Craniata</taxon>
        <taxon>Vertebrata</taxon>
        <taxon>Euteleostomi</taxon>
        <taxon>Actinopterygii</taxon>
        <taxon>Neopterygii</taxon>
        <taxon>Teleostei</taxon>
        <taxon>Neoteleostei</taxon>
        <taxon>Acanthomorphata</taxon>
        <taxon>Gobiaria</taxon>
        <taxon>Gobiiformes</taxon>
        <taxon>Gobioidei</taxon>
        <taxon>Gobiidae</taxon>
        <taxon>Oxudercinae</taxon>
        <taxon>Periophthalmus</taxon>
    </lineage>
</organism>
<dbReference type="Ensembl" id="ENSPMGT00000012854.1">
    <property type="protein sequence ID" value="ENSPMGP00000012045.1"/>
    <property type="gene ID" value="ENSPMGG00000009965.1"/>
</dbReference>
<sequence>MSPTMIMVLTCSLFYTLYCTVFYCLVLFCISISFIGGHLSFSPFLLTGCPLPTCLTVNLVSSLQTGDEKAGKSTTDPLGIGKK</sequence>